<dbReference type="EMBL" id="QJJY01000048">
    <property type="protein sequence ID" value="PXX21587.1"/>
    <property type="molecule type" value="Genomic_DNA"/>
</dbReference>
<evidence type="ECO:0000313" key="2">
    <source>
        <dbReference type="EMBL" id="PXX21587.1"/>
    </source>
</evidence>
<protein>
    <submittedName>
        <fullName evidence="2">Thermolabile hemolysin</fullName>
    </submittedName>
</protein>
<dbReference type="SUPFAM" id="SSF52266">
    <property type="entry name" value="SGNH hydrolase"/>
    <property type="match status" value="1"/>
</dbReference>
<sequence>MLGIMTAPALASEFPQSHELPTPTGNMTLSPSGPYISSSAMPEPPATPYLADQGSDTYTYLRCWYRISDNPLKPRGTYIWARNPGNGDWYRVPGYWWADGITHWKNMFYSATSQEMLLDVCRKTLDSHGIQRDVTQALAANNQFSFNYTVWTFDSSQQDHRINKLIVFGDSLSDTQNMFNASQWKLPNDSSWHMGRFSDGPVWVEYLAKTLDLPMYNWAIGGAATDQYLVVPGLLQQVKSWWEYMDRAPDYRPENTLFTVLTGGNDLVNYRRSPKQAARAVSDSLNKLAQSGAKHIVLLNLPDVSRAPVFSTRNDAARVAREVRMFNELLIGVVAELRAYYGATLNVEIFDAYALFDDLMTNPERYGFDDATHSCLDIRNPTSLSYIRSQTPRADCRDPGRFVFWDTLHPSTRTHAWLALKLAKHIREFVKH</sequence>
<dbReference type="InterPro" id="IPR050592">
    <property type="entry name" value="GDSL_lipolytic_enzyme"/>
</dbReference>
<evidence type="ECO:0000313" key="3">
    <source>
        <dbReference type="Proteomes" id="UP000247755"/>
    </source>
</evidence>
<feature type="region of interest" description="Disordered" evidence="1">
    <location>
        <begin position="15"/>
        <end position="41"/>
    </location>
</feature>
<dbReference type="Gene3D" id="3.40.50.1110">
    <property type="entry name" value="SGNH hydrolase"/>
    <property type="match status" value="1"/>
</dbReference>
<dbReference type="InterPro" id="IPR001087">
    <property type="entry name" value="GDSL"/>
</dbReference>
<dbReference type="GO" id="GO:0016788">
    <property type="term" value="F:hydrolase activity, acting on ester bonds"/>
    <property type="evidence" value="ECO:0007669"/>
    <property type="project" value="InterPro"/>
</dbReference>
<feature type="compositionally biased region" description="Polar residues" evidence="1">
    <location>
        <begin position="23"/>
        <end position="40"/>
    </location>
</feature>
<dbReference type="RefSeq" id="WP_177318452.1">
    <property type="nucleotide sequence ID" value="NZ_QJJY01000048.1"/>
</dbReference>
<dbReference type="CDD" id="cd01846">
    <property type="entry name" value="fatty_acyltransferase_like"/>
    <property type="match status" value="1"/>
</dbReference>
<organism evidence="2 3">
    <name type="scientific">Burkholderia pyrrocinia</name>
    <name type="common">Pseudomonas pyrrocinia</name>
    <dbReference type="NCBI Taxonomy" id="60550"/>
    <lineage>
        <taxon>Bacteria</taxon>
        <taxon>Pseudomonadati</taxon>
        <taxon>Pseudomonadota</taxon>
        <taxon>Betaproteobacteria</taxon>
        <taxon>Burkholderiales</taxon>
        <taxon>Burkholderiaceae</taxon>
        <taxon>Burkholderia</taxon>
        <taxon>Burkholderia cepacia complex</taxon>
    </lineage>
</organism>
<comment type="caution">
    <text evidence="2">The sequence shown here is derived from an EMBL/GenBank/DDBJ whole genome shotgun (WGS) entry which is preliminary data.</text>
</comment>
<proteinExistence type="predicted"/>
<dbReference type="InterPro" id="IPR036514">
    <property type="entry name" value="SGNH_hydro_sf"/>
</dbReference>
<accession>A0A318I1U2</accession>
<dbReference type="Proteomes" id="UP000247755">
    <property type="component" value="Unassembled WGS sequence"/>
</dbReference>
<gene>
    <name evidence="2" type="ORF">NA66_104810</name>
</gene>
<dbReference type="PANTHER" id="PTHR45642:SF141">
    <property type="entry name" value="SECRETED EFFECTOR PROTEIN SSEJ"/>
    <property type="match status" value="1"/>
</dbReference>
<name>A0A318I1U2_BURPY</name>
<dbReference type="Pfam" id="PF00657">
    <property type="entry name" value="Lipase_GDSL"/>
    <property type="match status" value="1"/>
</dbReference>
<evidence type="ECO:0000256" key="1">
    <source>
        <dbReference type="SAM" id="MobiDB-lite"/>
    </source>
</evidence>
<dbReference type="PANTHER" id="PTHR45642">
    <property type="entry name" value="GDSL ESTERASE/LIPASE EXL3"/>
    <property type="match status" value="1"/>
</dbReference>
<dbReference type="AlphaFoldDB" id="A0A318I1U2"/>
<reference evidence="2 3" key="1">
    <citation type="submission" date="2018-05" db="EMBL/GenBank/DDBJ databases">
        <title>Comparative genomics of bacterial root endophytes of switchgrass collected from native prairies over two seasons.</title>
        <authorList>
            <person name="Tang Y."/>
        </authorList>
    </citation>
    <scope>NUCLEOTIDE SEQUENCE [LARGE SCALE GENOMIC DNA]</scope>
    <source>
        <strain evidence="2 3">NFIX32</strain>
    </source>
</reference>